<dbReference type="PANTHER" id="PTHR22726">
    <property type="entry name" value="METALLOENDOPEPTIDASE OMA1"/>
    <property type="match status" value="1"/>
</dbReference>
<evidence type="ECO:0000256" key="3">
    <source>
        <dbReference type="ARBA" id="ARBA00022723"/>
    </source>
</evidence>
<evidence type="ECO:0000259" key="8">
    <source>
        <dbReference type="Pfam" id="PF01435"/>
    </source>
</evidence>
<dbReference type="EMBL" id="JACIVI010000001">
    <property type="protein sequence ID" value="MBB1160453.1"/>
    <property type="molecule type" value="Genomic_DNA"/>
</dbReference>
<accession>A0A839HG02</accession>
<evidence type="ECO:0000313" key="9">
    <source>
        <dbReference type="EMBL" id="MBB1160453.1"/>
    </source>
</evidence>
<keyword evidence="2 9" id="KW-0645">Protease</keyword>
<keyword evidence="4" id="KW-0378">Hydrolase</keyword>
<dbReference type="InterPro" id="IPR051156">
    <property type="entry name" value="Mito/Outer_Membr_Metalloprot"/>
</dbReference>
<feature type="region of interest" description="Disordered" evidence="7">
    <location>
        <begin position="502"/>
        <end position="526"/>
    </location>
</feature>
<keyword evidence="10" id="KW-1185">Reference proteome</keyword>
<reference evidence="9 10" key="1">
    <citation type="submission" date="2020-08" db="EMBL/GenBank/DDBJ databases">
        <title>Aquariorum lacteus gen. nov., sp. nov., a new member of the family Comamonadaceae, isolated from freshwater aquarium.</title>
        <authorList>
            <person name="Chun S.-J."/>
        </authorList>
    </citation>
    <scope>NUCLEOTIDE SEQUENCE [LARGE SCALE GENOMIC DNA]</scope>
    <source>
        <strain evidence="9 10">SJAQ100</strain>
    </source>
</reference>
<comment type="cofactor">
    <cofactor evidence="1">
        <name>Zn(2+)</name>
        <dbReference type="ChEBI" id="CHEBI:29105"/>
    </cofactor>
</comment>
<dbReference type="CDD" id="cd07333">
    <property type="entry name" value="M48C_bepA_like"/>
    <property type="match status" value="1"/>
</dbReference>
<keyword evidence="6 9" id="KW-0482">Metalloprotease</keyword>
<keyword evidence="5" id="KW-0862">Zinc</keyword>
<dbReference type="Proteomes" id="UP000586093">
    <property type="component" value="Unassembled WGS sequence"/>
</dbReference>
<dbReference type="Pfam" id="PF01435">
    <property type="entry name" value="Peptidase_M48"/>
    <property type="match status" value="1"/>
</dbReference>
<feature type="region of interest" description="Disordered" evidence="7">
    <location>
        <begin position="1"/>
        <end position="26"/>
    </location>
</feature>
<dbReference type="GO" id="GO:0004222">
    <property type="term" value="F:metalloendopeptidase activity"/>
    <property type="evidence" value="ECO:0007669"/>
    <property type="project" value="InterPro"/>
</dbReference>
<dbReference type="RefSeq" id="WP_182660422.1">
    <property type="nucleotide sequence ID" value="NZ_JACIVI010000001.1"/>
</dbReference>
<dbReference type="AlphaFoldDB" id="A0A839HG02"/>
<dbReference type="InterPro" id="IPR001915">
    <property type="entry name" value="Peptidase_M48"/>
</dbReference>
<name>A0A839HG02_9BURK</name>
<feature type="domain" description="Peptidase M48" evidence="8">
    <location>
        <begin position="91"/>
        <end position="285"/>
    </location>
</feature>
<dbReference type="PANTHER" id="PTHR22726:SF24">
    <property type="entry name" value="M48 FAMILY METALLOPEPTIDASE"/>
    <property type="match status" value="1"/>
</dbReference>
<evidence type="ECO:0000256" key="2">
    <source>
        <dbReference type="ARBA" id="ARBA00022670"/>
    </source>
</evidence>
<dbReference type="GO" id="GO:0051603">
    <property type="term" value="P:proteolysis involved in protein catabolic process"/>
    <property type="evidence" value="ECO:0007669"/>
    <property type="project" value="TreeGrafter"/>
</dbReference>
<organism evidence="9 10">
    <name type="scientific">Aquariibacter albus</name>
    <dbReference type="NCBI Taxonomy" id="2759899"/>
    <lineage>
        <taxon>Bacteria</taxon>
        <taxon>Pseudomonadati</taxon>
        <taxon>Pseudomonadota</taxon>
        <taxon>Betaproteobacteria</taxon>
        <taxon>Burkholderiales</taxon>
        <taxon>Sphaerotilaceae</taxon>
        <taxon>Aquariibacter</taxon>
    </lineage>
</organism>
<feature type="compositionally biased region" description="Basic and acidic residues" evidence="7">
    <location>
        <begin position="508"/>
        <end position="526"/>
    </location>
</feature>
<keyword evidence="3" id="KW-0479">Metal-binding</keyword>
<comment type="caution">
    <text evidence="9">The sequence shown here is derived from an EMBL/GenBank/DDBJ whole genome shotgun (WGS) entry which is preliminary data.</text>
</comment>
<evidence type="ECO:0000256" key="7">
    <source>
        <dbReference type="SAM" id="MobiDB-lite"/>
    </source>
</evidence>
<protein>
    <submittedName>
        <fullName evidence="9">M48 family metalloprotease</fullName>
    </submittedName>
</protein>
<evidence type="ECO:0000256" key="4">
    <source>
        <dbReference type="ARBA" id="ARBA00022801"/>
    </source>
</evidence>
<gene>
    <name evidence="9" type="ORF">H4F90_00460</name>
</gene>
<sequence>MHRPPAPAPLPSTDPADPGPAPRRPSALRGLRVRLTPLLLAGLLAAGCASVVNPVSGRSELTVMSEADEVALGAKEHRQILAQQGVVDDPALAAYVDRVGQRLAAQSHRAQLRWTFTVLDSPEVNAFALPGGYVYVTRGILAVLRDEAELAGVLGHEIGHVTARHGAQRATRQQTAGLGVLAATVFGAAFGLGDVAQQLSSAAAAGVVASYGREQELQADQLGAEYLARNDYAPQRMIDVIAALKRQEQYAAAQARAAGREPASGGNWLASHPSNAQRLDQIRRIADGYPTPDKPVEGRSAYLAAIDGLDFGDSPAQGLVRGRVFVHGGLGIALTAPAGWQLRNTPSTLLAAHPDGQVGLLLRPVPPQAGRDPRALARKLYEPVELHTEARTLHGLDATLVQGRRKLPNGGSQPFELLVVDGPQDKLYLLQQAGAAEAVRREQAALREAAASFRPMSEADRQLARPWKLRAAVLPPGGWARLAADTPLPPGEAEALLRLLNGADPVDGDTRPAPRPGDRVKTVRAD</sequence>
<dbReference type="Gene3D" id="3.30.2010.10">
    <property type="entry name" value="Metalloproteases ('zincins'), catalytic domain"/>
    <property type="match status" value="1"/>
</dbReference>
<dbReference type="GO" id="GO:0016020">
    <property type="term" value="C:membrane"/>
    <property type="evidence" value="ECO:0007669"/>
    <property type="project" value="TreeGrafter"/>
</dbReference>
<evidence type="ECO:0000313" key="10">
    <source>
        <dbReference type="Proteomes" id="UP000586093"/>
    </source>
</evidence>
<evidence type="ECO:0000256" key="5">
    <source>
        <dbReference type="ARBA" id="ARBA00022833"/>
    </source>
</evidence>
<proteinExistence type="predicted"/>
<evidence type="ECO:0000256" key="6">
    <source>
        <dbReference type="ARBA" id="ARBA00023049"/>
    </source>
</evidence>
<evidence type="ECO:0000256" key="1">
    <source>
        <dbReference type="ARBA" id="ARBA00001947"/>
    </source>
</evidence>
<dbReference type="GO" id="GO:0046872">
    <property type="term" value="F:metal ion binding"/>
    <property type="evidence" value="ECO:0007669"/>
    <property type="project" value="UniProtKB-KW"/>
</dbReference>
<feature type="compositionally biased region" description="Pro residues" evidence="7">
    <location>
        <begin position="1"/>
        <end position="23"/>
    </location>
</feature>